<organism evidence="1 2">
    <name type="scientific">Pricia antarctica</name>
    <dbReference type="NCBI Taxonomy" id="641691"/>
    <lineage>
        <taxon>Bacteria</taxon>
        <taxon>Pseudomonadati</taxon>
        <taxon>Bacteroidota</taxon>
        <taxon>Flavobacteriia</taxon>
        <taxon>Flavobacteriales</taxon>
        <taxon>Flavobacteriaceae</taxon>
        <taxon>Pricia</taxon>
    </lineage>
</organism>
<accession>A0A1G7J921</accession>
<evidence type="ECO:0000313" key="1">
    <source>
        <dbReference type="EMBL" id="SDF21373.1"/>
    </source>
</evidence>
<gene>
    <name evidence="1" type="ORF">SAMN05421636_1204</name>
</gene>
<evidence type="ECO:0000313" key="2">
    <source>
        <dbReference type="Proteomes" id="UP000199109"/>
    </source>
</evidence>
<dbReference type="AlphaFoldDB" id="A0A1G7J921"/>
<dbReference type="Proteomes" id="UP000199109">
    <property type="component" value="Unassembled WGS sequence"/>
</dbReference>
<sequence length="55" mass="6730">MILKKELKIEQSIYEILQVLSIDIFDKEPIYQLFSKTNLQSFKERDYNQLKMFDI</sequence>
<dbReference type="EMBL" id="FNAO01000020">
    <property type="protein sequence ID" value="SDF21373.1"/>
    <property type="molecule type" value="Genomic_DNA"/>
</dbReference>
<keyword evidence="2" id="KW-1185">Reference proteome</keyword>
<proteinExistence type="predicted"/>
<dbReference type="STRING" id="641691.SAMN05421636_1204"/>
<protein>
    <submittedName>
        <fullName evidence="1">Uncharacterized protein</fullName>
    </submittedName>
</protein>
<name>A0A1G7J921_9FLAO</name>
<reference evidence="1 2" key="1">
    <citation type="submission" date="2016-10" db="EMBL/GenBank/DDBJ databases">
        <authorList>
            <person name="de Groot N.N."/>
        </authorList>
    </citation>
    <scope>NUCLEOTIDE SEQUENCE [LARGE SCALE GENOMIC DNA]</scope>
    <source>
        <strain evidence="1 2">DSM 23421</strain>
    </source>
</reference>